<comment type="caution">
    <text evidence="1">The sequence shown here is derived from an EMBL/GenBank/DDBJ whole genome shotgun (WGS) entry which is preliminary data.</text>
</comment>
<accession>A0A9D1Y093</accession>
<organism evidence="1 2">
    <name type="scientific">Candidatus Gemmiger excrementipullorum</name>
    <dbReference type="NCBI Taxonomy" id="2838610"/>
    <lineage>
        <taxon>Bacteria</taxon>
        <taxon>Bacillati</taxon>
        <taxon>Bacillota</taxon>
        <taxon>Clostridia</taxon>
        <taxon>Eubacteriales</taxon>
        <taxon>Gemmiger</taxon>
    </lineage>
</organism>
<sequence length="115" mass="12578">MIEKTILDHLSASLDVSCGMEVPPDPPPRFVVLEKTGETRENYLKDAILAVQSYAPTLLEAATLSESVVAAMLDAVQLPTVAAVALNGNYNFTDTATKQYRYQAVFDVTHYEQKG</sequence>
<name>A0A9D1Y093_9FIRM</name>
<reference evidence="1" key="2">
    <citation type="submission" date="2021-04" db="EMBL/GenBank/DDBJ databases">
        <authorList>
            <person name="Gilroy R."/>
        </authorList>
    </citation>
    <scope>NUCLEOTIDE SEQUENCE</scope>
    <source>
        <strain evidence="1">ChiHecec2B26-7398</strain>
    </source>
</reference>
<proteinExistence type="predicted"/>
<protein>
    <recommendedName>
        <fullName evidence="3">DUF3168 domain-containing protein</fullName>
    </recommendedName>
</protein>
<evidence type="ECO:0000313" key="2">
    <source>
        <dbReference type="Proteomes" id="UP000886751"/>
    </source>
</evidence>
<evidence type="ECO:0000313" key="1">
    <source>
        <dbReference type="EMBL" id="HIX94367.1"/>
    </source>
</evidence>
<reference evidence="1" key="1">
    <citation type="journal article" date="2021" name="PeerJ">
        <title>Extensive microbial diversity within the chicken gut microbiome revealed by metagenomics and culture.</title>
        <authorList>
            <person name="Gilroy R."/>
            <person name="Ravi A."/>
            <person name="Getino M."/>
            <person name="Pursley I."/>
            <person name="Horton D.L."/>
            <person name="Alikhan N.F."/>
            <person name="Baker D."/>
            <person name="Gharbi K."/>
            <person name="Hall N."/>
            <person name="Watson M."/>
            <person name="Adriaenssens E.M."/>
            <person name="Foster-Nyarko E."/>
            <person name="Jarju S."/>
            <person name="Secka A."/>
            <person name="Antonio M."/>
            <person name="Oren A."/>
            <person name="Chaudhuri R.R."/>
            <person name="La Ragione R."/>
            <person name="Hildebrand F."/>
            <person name="Pallen M.J."/>
        </authorList>
    </citation>
    <scope>NUCLEOTIDE SEQUENCE</scope>
    <source>
        <strain evidence="1">ChiHecec2B26-7398</strain>
    </source>
</reference>
<gene>
    <name evidence="1" type="ORF">H9846_02810</name>
</gene>
<evidence type="ECO:0008006" key="3">
    <source>
        <dbReference type="Google" id="ProtNLM"/>
    </source>
</evidence>
<dbReference type="Proteomes" id="UP000886751">
    <property type="component" value="Unassembled WGS sequence"/>
</dbReference>
<dbReference type="EMBL" id="DXEI01000047">
    <property type="protein sequence ID" value="HIX94367.1"/>
    <property type="molecule type" value="Genomic_DNA"/>
</dbReference>
<dbReference type="AlphaFoldDB" id="A0A9D1Y093"/>